<dbReference type="eggNOG" id="COG1802">
    <property type="taxonomic scope" value="Bacteria"/>
</dbReference>
<dbReference type="PANTHER" id="PTHR43537:SF5">
    <property type="entry name" value="UXU OPERON TRANSCRIPTIONAL REGULATOR"/>
    <property type="match status" value="1"/>
</dbReference>
<dbReference type="GO" id="GO:0003700">
    <property type="term" value="F:DNA-binding transcription factor activity"/>
    <property type="evidence" value="ECO:0007669"/>
    <property type="project" value="InterPro"/>
</dbReference>
<evidence type="ECO:0000313" key="5">
    <source>
        <dbReference type="EMBL" id="EIC96020.1"/>
    </source>
</evidence>
<dbReference type="Proteomes" id="UP000005039">
    <property type="component" value="Unassembled WGS sequence"/>
</dbReference>
<protein>
    <submittedName>
        <fullName evidence="5">Transcriptional regulator, GntR family</fullName>
    </submittedName>
</protein>
<dbReference type="GO" id="GO:0003677">
    <property type="term" value="F:DNA binding"/>
    <property type="evidence" value="ECO:0007669"/>
    <property type="project" value="UniProtKB-KW"/>
</dbReference>
<dbReference type="InterPro" id="IPR000524">
    <property type="entry name" value="Tscrpt_reg_HTH_GntR"/>
</dbReference>
<dbReference type="EMBL" id="AJGH01000060">
    <property type="protein sequence ID" value="EIC96020.1"/>
    <property type="molecule type" value="Genomic_DNA"/>
</dbReference>
<evidence type="ECO:0000256" key="2">
    <source>
        <dbReference type="ARBA" id="ARBA00023125"/>
    </source>
</evidence>
<accession>I0R8L2</accession>
<dbReference type="CDD" id="cd07377">
    <property type="entry name" value="WHTH_GntR"/>
    <property type="match status" value="1"/>
</dbReference>
<evidence type="ECO:0000256" key="3">
    <source>
        <dbReference type="ARBA" id="ARBA00023163"/>
    </source>
</evidence>
<comment type="caution">
    <text evidence="5">The sequence shown here is derived from an EMBL/GenBank/DDBJ whole genome shotgun (WGS) entry which is preliminary data.</text>
</comment>
<dbReference type="AlphaFoldDB" id="I0R8L2"/>
<dbReference type="InterPro" id="IPR036388">
    <property type="entry name" value="WH-like_DNA-bd_sf"/>
</dbReference>
<sequence length="223" mass="26045">MEQLYKELKRKLISVELKPGEKLSENAISSDTGMNRPQVRRILTNLSDEGYLETLPQKGSVVTKIKKNMIREATHAHLVIEQAILSELVNKVKNGEQLSIVNDYVQKLRTIEKPESEYDMVMLEWGFYNSLAKECNRGYAYSFLDKIDCDMYRLSSLKYSTYNYNVYNSSLNAWENTMVEIRLMTEQLKSCQVELLTMICSNRYNGFLVTMDTLEGIYREYFE</sequence>
<name>I0R8L2_9FIRM</name>
<evidence type="ECO:0000313" key="6">
    <source>
        <dbReference type="Proteomes" id="UP000005039"/>
    </source>
</evidence>
<dbReference type="InterPro" id="IPR036390">
    <property type="entry name" value="WH_DNA-bd_sf"/>
</dbReference>
<keyword evidence="1" id="KW-0805">Transcription regulation</keyword>
<keyword evidence="6" id="KW-1185">Reference proteome</keyword>
<dbReference type="PANTHER" id="PTHR43537">
    <property type="entry name" value="TRANSCRIPTIONAL REGULATOR, GNTR FAMILY"/>
    <property type="match status" value="1"/>
</dbReference>
<dbReference type="Gene3D" id="1.10.10.10">
    <property type="entry name" value="Winged helix-like DNA-binding domain superfamily/Winged helix DNA-binding domain"/>
    <property type="match status" value="1"/>
</dbReference>
<dbReference type="SMART" id="SM00345">
    <property type="entry name" value="HTH_GNTR"/>
    <property type="match status" value="1"/>
</dbReference>
<dbReference type="Pfam" id="PF00392">
    <property type="entry name" value="GntR"/>
    <property type="match status" value="1"/>
</dbReference>
<proteinExistence type="predicted"/>
<reference evidence="5 6" key="1">
    <citation type="submission" date="2012-03" db="EMBL/GenBank/DDBJ databases">
        <authorList>
            <person name="Durkin A.S."/>
            <person name="McCorrison J."/>
            <person name="Torralba M."/>
            <person name="Gillis M."/>
            <person name="Methe B."/>
            <person name="Sutton G."/>
            <person name="Nelson K.E."/>
        </authorList>
    </citation>
    <scope>NUCLEOTIDE SEQUENCE [LARGE SCALE GENOMIC DNA]</scope>
    <source>
        <strain evidence="5 6">F0468</strain>
    </source>
</reference>
<dbReference type="RefSeq" id="WP_008753883.1">
    <property type="nucleotide sequence ID" value="NZ_AJGH01000060.1"/>
</dbReference>
<keyword evidence="3" id="KW-0804">Transcription</keyword>
<organism evidence="5 6">
    <name type="scientific">Lachnoanaerobaculum saburreum F0468</name>
    <dbReference type="NCBI Taxonomy" id="1095750"/>
    <lineage>
        <taxon>Bacteria</taxon>
        <taxon>Bacillati</taxon>
        <taxon>Bacillota</taxon>
        <taxon>Clostridia</taxon>
        <taxon>Lachnospirales</taxon>
        <taxon>Lachnospiraceae</taxon>
        <taxon>Lachnoanaerobaculum</taxon>
    </lineage>
</organism>
<evidence type="ECO:0000259" key="4">
    <source>
        <dbReference type="PROSITE" id="PS50949"/>
    </source>
</evidence>
<gene>
    <name evidence="5" type="ORF">HMPREF9970_2699</name>
</gene>
<dbReference type="PROSITE" id="PS50949">
    <property type="entry name" value="HTH_GNTR"/>
    <property type="match status" value="1"/>
</dbReference>
<evidence type="ECO:0000256" key="1">
    <source>
        <dbReference type="ARBA" id="ARBA00023015"/>
    </source>
</evidence>
<dbReference type="OrthoDB" id="368823at2"/>
<feature type="domain" description="HTH gntR-type" evidence="4">
    <location>
        <begin position="1"/>
        <end position="65"/>
    </location>
</feature>
<keyword evidence="2" id="KW-0238">DNA-binding</keyword>
<dbReference type="PATRIC" id="fig|1095750.3.peg.1256"/>
<dbReference type="SUPFAM" id="SSF46785">
    <property type="entry name" value="Winged helix' DNA-binding domain"/>
    <property type="match status" value="1"/>
</dbReference>